<protein>
    <recommendedName>
        <fullName evidence="3">Protein kinase domain-containing protein</fullName>
    </recommendedName>
</protein>
<accession>A0AA40F1B6</accession>
<gene>
    <name evidence="1" type="ORF">B0T18DRAFT_436944</name>
</gene>
<dbReference type="Proteomes" id="UP001172155">
    <property type="component" value="Unassembled WGS sequence"/>
</dbReference>
<dbReference type="EMBL" id="JAUKUD010000003">
    <property type="protein sequence ID" value="KAK0749404.1"/>
    <property type="molecule type" value="Genomic_DNA"/>
</dbReference>
<name>A0AA40F1B6_9PEZI</name>
<proteinExistence type="predicted"/>
<dbReference type="InterPro" id="IPR011009">
    <property type="entry name" value="Kinase-like_dom_sf"/>
</dbReference>
<reference evidence="1" key="1">
    <citation type="submission" date="2023-06" db="EMBL/GenBank/DDBJ databases">
        <title>Genome-scale phylogeny and comparative genomics of the fungal order Sordariales.</title>
        <authorList>
            <consortium name="Lawrence Berkeley National Laboratory"/>
            <person name="Hensen N."/>
            <person name="Bonometti L."/>
            <person name="Westerberg I."/>
            <person name="Brannstrom I.O."/>
            <person name="Guillou S."/>
            <person name="Cros-Aarteil S."/>
            <person name="Calhoun S."/>
            <person name="Haridas S."/>
            <person name="Kuo A."/>
            <person name="Mondo S."/>
            <person name="Pangilinan J."/>
            <person name="Riley R."/>
            <person name="LaButti K."/>
            <person name="Andreopoulos B."/>
            <person name="Lipzen A."/>
            <person name="Chen C."/>
            <person name="Yanf M."/>
            <person name="Daum C."/>
            <person name="Ng V."/>
            <person name="Clum A."/>
            <person name="Steindorff A."/>
            <person name="Ohm R."/>
            <person name="Martin F."/>
            <person name="Silar P."/>
            <person name="Natvig D."/>
            <person name="Lalanne C."/>
            <person name="Gautier V."/>
            <person name="Ament-velasquez S.L."/>
            <person name="Kruys A."/>
            <person name="Hutchinson M.I."/>
            <person name="Powell A.J."/>
            <person name="Barry K."/>
            <person name="Miller A.N."/>
            <person name="Grigoriev I.V."/>
            <person name="Debuchy R."/>
            <person name="Gladieux P."/>
            <person name="Thoren M.H."/>
            <person name="Johannesson H."/>
        </authorList>
    </citation>
    <scope>NUCLEOTIDE SEQUENCE</scope>
    <source>
        <strain evidence="1">SMH3187-1</strain>
    </source>
</reference>
<comment type="caution">
    <text evidence="1">The sequence shown here is derived from an EMBL/GenBank/DDBJ whole genome shotgun (WGS) entry which is preliminary data.</text>
</comment>
<sequence>MATPCDDKQIPGRLRYKLDHYSTHESNDDDTYFAFRRNGKAFYIHVLPSQFVDSPMTKEKWLSYLAVIRSGEDATVAQDTDIYEDAILDWVAQPFKPLFAELAPSPTPGAKLTLENYLWPDSFYLALDVVGEERIPRLVEGKRPPYLDDVETWTALYDPAGIVLSADDPESAFFERPRKVLIDNETTACFLKERNSAAQTKNELEAYKKMAISESGPRAASFFGLLLTYIDHKAGPLSNRVDPAEPDVALRTRWANQVEVAVSALHAAGIVWGDVKAENVLIDGDDNAWIIDFGGGYTRGWVDEKIAGTVQGDVTGLAKLREFIFQDENQPRWWLRQQ</sequence>
<evidence type="ECO:0000313" key="1">
    <source>
        <dbReference type="EMBL" id="KAK0749404.1"/>
    </source>
</evidence>
<evidence type="ECO:0000313" key="2">
    <source>
        <dbReference type="Proteomes" id="UP001172155"/>
    </source>
</evidence>
<dbReference type="AlphaFoldDB" id="A0AA40F1B6"/>
<organism evidence="1 2">
    <name type="scientific">Schizothecium vesticola</name>
    <dbReference type="NCBI Taxonomy" id="314040"/>
    <lineage>
        <taxon>Eukaryota</taxon>
        <taxon>Fungi</taxon>
        <taxon>Dikarya</taxon>
        <taxon>Ascomycota</taxon>
        <taxon>Pezizomycotina</taxon>
        <taxon>Sordariomycetes</taxon>
        <taxon>Sordariomycetidae</taxon>
        <taxon>Sordariales</taxon>
        <taxon>Schizotheciaceae</taxon>
        <taxon>Schizothecium</taxon>
    </lineage>
</organism>
<dbReference type="SUPFAM" id="SSF56112">
    <property type="entry name" value="Protein kinase-like (PK-like)"/>
    <property type="match status" value="1"/>
</dbReference>
<evidence type="ECO:0008006" key="3">
    <source>
        <dbReference type="Google" id="ProtNLM"/>
    </source>
</evidence>
<keyword evidence="2" id="KW-1185">Reference proteome</keyword>
<dbReference type="Gene3D" id="1.10.510.10">
    <property type="entry name" value="Transferase(Phosphotransferase) domain 1"/>
    <property type="match status" value="1"/>
</dbReference>